<dbReference type="PANTHER" id="PTHR38664:SF1">
    <property type="entry name" value="SLR0058 PROTEIN"/>
    <property type="match status" value="1"/>
</dbReference>
<dbReference type="Proteomes" id="UP000002706">
    <property type="component" value="Chromosome"/>
</dbReference>
<dbReference type="eggNOG" id="COG3937">
    <property type="taxonomic scope" value="Bacteria"/>
</dbReference>
<gene>
    <name evidence="2" type="ordered locus">CHY_0896</name>
</gene>
<evidence type="ECO:0000313" key="3">
    <source>
        <dbReference type="Proteomes" id="UP000002706"/>
    </source>
</evidence>
<reference evidence="2 3" key="1">
    <citation type="journal article" date="2005" name="PLoS Genet.">
        <title>Life in hot carbon monoxide: the complete genome sequence of Carboxydothermus hydrogenoformans Z-2901.</title>
        <authorList>
            <person name="Wu M."/>
            <person name="Ren Q."/>
            <person name="Durkin A.S."/>
            <person name="Daugherty S.C."/>
            <person name="Brinkac L.M."/>
            <person name="Dodson R.J."/>
            <person name="Madupu R."/>
            <person name="Sullivan S.A."/>
            <person name="Kolonay J.F."/>
            <person name="Haft D.H."/>
            <person name="Nelson W.C."/>
            <person name="Tallon L.J."/>
            <person name="Jones K.M."/>
            <person name="Ulrich L.E."/>
            <person name="Gonzalez J.M."/>
            <person name="Zhulin I.B."/>
            <person name="Robb F.T."/>
            <person name="Eisen J.A."/>
        </authorList>
    </citation>
    <scope>NUCLEOTIDE SEQUENCE [LARGE SCALE GENOMIC DNA]</scope>
    <source>
        <strain evidence="3">ATCC BAA-161 / DSM 6008 / Z-2901</strain>
    </source>
</reference>
<evidence type="ECO:0000313" key="2">
    <source>
        <dbReference type="EMBL" id="ABB16101.1"/>
    </source>
</evidence>
<dbReference type="EMBL" id="CP000141">
    <property type="protein sequence ID" value="ABB16101.1"/>
    <property type="molecule type" value="Genomic_DNA"/>
</dbReference>
<dbReference type="InParanoid" id="Q3ADN8"/>
<protein>
    <recommendedName>
        <fullName evidence="4">Polyhydroxyalkanoate synthesis regulator phasin</fullName>
    </recommendedName>
</protein>
<evidence type="ECO:0008006" key="4">
    <source>
        <dbReference type="Google" id="ProtNLM"/>
    </source>
</evidence>
<keyword evidence="1" id="KW-0175">Coiled coil</keyword>
<dbReference type="STRING" id="246194.CHY_0896"/>
<keyword evidence="3" id="KW-1185">Reference proteome</keyword>
<dbReference type="OrthoDB" id="1729903at2"/>
<sequence>MDIFRRSLLLGLGLISLTKEKTEEFLKELMERGKMSKEEAQRFLDELIEKGKNQKEELKSEIDEELRKIIKDLNLVTREELNLLENRIKELENKIQEINLFGVE</sequence>
<dbReference type="RefSeq" id="WP_011343822.1">
    <property type="nucleotide sequence ID" value="NC_007503.1"/>
</dbReference>
<accession>Q3ADN8</accession>
<evidence type="ECO:0000256" key="1">
    <source>
        <dbReference type="SAM" id="Coils"/>
    </source>
</evidence>
<proteinExistence type="predicted"/>
<organism evidence="2 3">
    <name type="scientific">Carboxydothermus hydrogenoformans (strain ATCC BAA-161 / DSM 6008 / Z-2901)</name>
    <dbReference type="NCBI Taxonomy" id="246194"/>
    <lineage>
        <taxon>Bacteria</taxon>
        <taxon>Bacillati</taxon>
        <taxon>Bacillota</taxon>
        <taxon>Clostridia</taxon>
        <taxon>Thermoanaerobacterales</taxon>
        <taxon>Thermoanaerobacteraceae</taxon>
        <taxon>Carboxydothermus</taxon>
    </lineage>
</organism>
<dbReference type="AlphaFoldDB" id="Q3ADN8"/>
<name>Q3ADN8_CARHZ</name>
<dbReference type="HOGENOM" id="CLU_131526_4_1_9"/>
<dbReference type="InterPro" id="IPR008769">
    <property type="entry name" value="PhaF_PhaI"/>
</dbReference>
<feature type="coiled-coil region" evidence="1">
    <location>
        <begin position="37"/>
        <end position="101"/>
    </location>
</feature>
<dbReference type="KEGG" id="chy:CHY_0896"/>
<dbReference type="NCBIfam" id="NF047773">
    <property type="entry name" value="phas_rel_Lepto"/>
    <property type="match status" value="1"/>
</dbReference>
<dbReference type="PANTHER" id="PTHR38664">
    <property type="entry name" value="SLR0058 PROTEIN"/>
    <property type="match status" value="1"/>
</dbReference>